<gene>
    <name evidence="2" type="ORF">N0V91_007252</name>
</gene>
<keyword evidence="3" id="KW-1185">Reference proteome</keyword>
<keyword evidence="1" id="KW-0732">Signal</keyword>
<reference evidence="2" key="1">
    <citation type="submission" date="2022-10" db="EMBL/GenBank/DDBJ databases">
        <title>Tapping the CABI collections for fungal endophytes: first genome assemblies for Collariella, Neodidymelliopsis, Ascochyta clinopodiicola, Didymella pomorum, Didymosphaeria variabile, Neocosmospora piperis and Neocucurbitaria cava.</title>
        <authorList>
            <person name="Hill R."/>
        </authorList>
    </citation>
    <scope>NUCLEOTIDE SEQUENCE</scope>
    <source>
        <strain evidence="2">IMI 355091</strain>
    </source>
</reference>
<sequence>MHFSATILALAASASAVAVPRATADYWLARVSKYDDPSLSTSVTASFKSEANPNDSRFASFTCLIDDKETPNWCDRDGVSAEFDGKTLKLSQHVENPNPATVFGEGEVVLEYSEFNKASYGDATIYVSSAVA</sequence>
<feature type="signal peptide" evidence="1">
    <location>
        <begin position="1"/>
        <end position="16"/>
    </location>
</feature>
<feature type="chain" id="PRO_5040877518" description="AA1-like domain-containing protein" evidence="1">
    <location>
        <begin position="17"/>
        <end position="132"/>
    </location>
</feature>
<organism evidence="2 3">
    <name type="scientific">Didymella pomorum</name>
    <dbReference type="NCBI Taxonomy" id="749634"/>
    <lineage>
        <taxon>Eukaryota</taxon>
        <taxon>Fungi</taxon>
        <taxon>Dikarya</taxon>
        <taxon>Ascomycota</taxon>
        <taxon>Pezizomycotina</taxon>
        <taxon>Dothideomycetes</taxon>
        <taxon>Pleosporomycetidae</taxon>
        <taxon>Pleosporales</taxon>
        <taxon>Pleosporineae</taxon>
        <taxon>Didymellaceae</taxon>
        <taxon>Didymella</taxon>
    </lineage>
</organism>
<dbReference type="AlphaFoldDB" id="A0A9W9D520"/>
<accession>A0A9W9D520</accession>
<evidence type="ECO:0000313" key="2">
    <source>
        <dbReference type="EMBL" id="KAJ4402387.1"/>
    </source>
</evidence>
<comment type="caution">
    <text evidence="2">The sequence shown here is derived from an EMBL/GenBank/DDBJ whole genome shotgun (WGS) entry which is preliminary data.</text>
</comment>
<name>A0A9W9D520_9PLEO</name>
<dbReference type="OrthoDB" id="3798738at2759"/>
<evidence type="ECO:0000256" key="1">
    <source>
        <dbReference type="SAM" id="SignalP"/>
    </source>
</evidence>
<proteinExistence type="predicted"/>
<dbReference type="Proteomes" id="UP001140510">
    <property type="component" value="Unassembled WGS sequence"/>
</dbReference>
<dbReference type="EMBL" id="JAPEVA010000062">
    <property type="protein sequence ID" value="KAJ4402387.1"/>
    <property type="molecule type" value="Genomic_DNA"/>
</dbReference>
<protein>
    <recommendedName>
        <fullName evidence="4">AA1-like domain-containing protein</fullName>
    </recommendedName>
</protein>
<evidence type="ECO:0008006" key="4">
    <source>
        <dbReference type="Google" id="ProtNLM"/>
    </source>
</evidence>
<evidence type="ECO:0000313" key="3">
    <source>
        <dbReference type="Proteomes" id="UP001140510"/>
    </source>
</evidence>